<reference evidence="2 3" key="2">
    <citation type="submission" date="2018-03" db="EMBL/GenBank/DDBJ databases">
        <title>Draft genome of Pseudomonas putida strain KT-27.</title>
        <authorList>
            <person name="Yoshizawa S."/>
            <person name="Khan N.H."/>
            <person name="Nishimura M."/>
            <person name="Chiura H.X."/>
            <person name="Ogura Y."/>
            <person name="Hayashi T."/>
            <person name="Kogure K."/>
        </authorList>
    </citation>
    <scope>NUCLEOTIDE SEQUENCE [LARGE SCALE GENOMIC DNA]</scope>
    <source>
        <strain evidence="2 3">KT-27</strain>
    </source>
</reference>
<evidence type="ECO:0000313" key="3">
    <source>
        <dbReference type="Proteomes" id="UP000237194"/>
    </source>
</evidence>
<sequence length="295" mass="32681">MNTTATNLGNEIVEVLRNPSYRLTGIVEISRLSERDRSELLRRIKEYALPLLQQPEFANLQALGPRLITPAPHYGLDGQWSNYWDVEHYGKEGICAWVVSAMPPPELLVHLSQANRTVAPDGNSYLLRWHIARSLQVLHARRDLPAVREWLAPVHKIWLPVPDPGRERWVCLEGEDRAPTSQGDAFELDSACWQALTGDPLEYTLADAIGTAMAAASMTGQCHTIRLGIARAHLSAARKAGLSRQQDLISYVTMMTLNGDALAESAAWKQAVAEASELKRPLADALQAPLSCQPR</sequence>
<dbReference type="InterPro" id="IPR025391">
    <property type="entry name" value="DUF4123"/>
</dbReference>
<dbReference type="RefSeq" id="WP_103437509.1">
    <property type="nucleotide sequence ID" value="NZ_MIND01000018.1"/>
</dbReference>
<accession>A0A2S3WEQ8</accession>
<dbReference type="EMBL" id="MIND01000018">
    <property type="protein sequence ID" value="POF89457.1"/>
    <property type="molecule type" value="Genomic_DNA"/>
</dbReference>
<comment type="caution">
    <text evidence="2">The sequence shown here is derived from an EMBL/GenBank/DDBJ whole genome shotgun (WGS) entry which is preliminary data.</text>
</comment>
<dbReference type="AlphaFoldDB" id="A0A2S3WEQ8"/>
<protein>
    <recommendedName>
        <fullName evidence="1">DUF4123 domain-containing protein</fullName>
    </recommendedName>
</protein>
<name>A0A2S3WEQ8_PSEPU</name>
<evidence type="ECO:0000313" key="2">
    <source>
        <dbReference type="EMBL" id="POF89457.1"/>
    </source>
</evidence>
<gene>
    <name evidence="2" type="ORF">BGP80_16415</name>
</gene>
<dbReference type="Proteomes" id="UP000237194">
    <property type="component" value="Unassembled WGS sequence"/>
</dbReference>
<reference evidence="2 3" key="1">
    <citation type="submission" date="2016-08" db="EMBL/GenBank/DDBJ databases">
        <authorList>
            <person name="Seilhamer J.J."/>
        </authorList>
    </citation>
    <scope>NUCLEOTIDE SEQUENCE [LARGE SCALE GENOMIC DNA]</scope>
    <source>
        <strain evidence="2 3">KT-27</strain>
    </source>
</reference>
<feature type="domain" description="DUF4123" evidence="1">
    <location>
        <begin position="36"/>
        <end position="143"/>
    </location>
</feature>
<evidence type="ECO:0000259" key="1">
    <source>
        <dbReference type="Pfam" id="PF13503"/>
    </source>
</evidence>
<organism evidence="2 3">
    <name type="scientific">Pseudomonas putida</name>
    <name type="common">Arthrobacter siderocapsulatus</name>
    <dbReference type="NCBI Taxonomy" id="303"/>
    <lineage>
        <taxon>Bacteria</taxon>
        <taxon>Pseudomonadati</taxon>
        <taxon>Pseudomonadota</taxon>
        <taxon>Gammaproteobacteria</taxon>
        <taxon>Pseudomonadales</taxon>
        <taxon>Pseudomonadaceae</taxon>
        <taxon>Pseudomonas</taxon>
    </lineage>
</organism>
<proteinExistence type="predicted"/>
<dbReference type="Pfam" id="PF13503">
    <property type="entry name" value="DUF4123"/>
    <property type="match status" value="1"/>
</dbReference>